<name>A0A0J5V5G6_9BACI</name>
<dbReference type="InterPro" id="IPR001761">
    <property type="entry name" value="Peripla_BP/Lac1_sug-bd_dom"/>
</dbReference>
<dbReference type="AlphaFoldDB" id="A0A0J5V5G6"/>
<evidence type="ECO:0000313" key="4">
    <source>
        <dbReference type="EMBL" id="KZE43732.1"/>
    </source>
</evidence>
<dbReference type="PANTHER" id="PTHR30146:SF105">
    <property type="entry name" value="CATABOLITE CONTROL PROTEIN B"/>
    <property type="match status" value="1"/>
</dbReference>
<keyword evidence="2" id="KW-0238">DNA-binding</keyword>
<evidence type="ECO:0000256" key="1">
    <source>
        <dbReference type="ARBA" id="ARBA00023015"/>
    </source>
</evidence>
<dbReference type="PANTHER" id="PTHR30146">
    <property type="entry name" value="LACI-RELATED TRANSCRIPTIONAL REPRESSOR"/>
    <property type="match status" value="1"/>
</dbReference>
<dbReference type="Pfam" id="PF00356">
    <property type="entry name" value="LacI"/>
    <property type="match status" value="1"/>
</dbReference>
<dbReference type="Proteomes" id="UP000076510">
    <property type="component" value="Unassembled WGS sequence"/>
</dbReference>
<dbReference type="SUPFAM" id="SSF53822">
    <property type="entry name" value="Periplasmic binding protein-like I"/>
    <property type="match status" value="1"/>
</dbReference>
<dbReference type="SUPFAM" id="SSF47413">
    <property type="entry name" value="lambda repressor-like DNA-binding domains"/>
    <property type="match status" value="1"/>
</dbReference>
<dbReference type="CDD" id="cd06286">
    <property type="entry name" value="PBP1_CcpB-like"/>
    <property type="match status" value="1"/>
</dbReference>
<evidence type="ECO:0000256" key="3">
    <source>
        <dbReference type="ARBA" id="ARBA00023163"/>
    </source>
</evidence>
<evidence type="ECO:0000256" key="2">
    <source>
        <dbReference type="ARBA" id="ARBA00023125"/>
    </source>
</evidence>
<dbReference type="PATRIC" id="fig|189381.10.peg.3812"/>
<gene>
    <name evidence="4" type="ORF">AV649_09680</name>
</gene>
<comment type="caution">
    <text evidence="4">The sequence shown here is derived from an EMBL/GenBank/DDBJ whole genome shotgun (WGS) entry which is preliminary data.</text>
</comment>
<dbReference type="CDD" id="cd01392">
    <property type="entry name" value="HTH_LacI"/>
    <property type="match status" value="1"/>
</dbReference>
<evidence type="ECO:0000313" key="5">
    <source>
        <dbReference type="Proteomes" id="UP000076510"/>
    </source>
</evidence>
<dbReference type="EMBL" id="LQQY01000046">
    <property type="protein sequence ID" value="KZE43732.1"/>
    <property type="molecule type" value="Genomic_DNA"/>
</dbReference>
<accession>A0A0J5V5G6</accession>
<dbReference type="RefSeq" id="WP_048004469.1">
    <property type="nucleotide sequence ID" value="NZ_CP047095.1"/>
</dbReference>
<organism evidence="4 5">
    <name type="scientific">Rossellomorea marisflavi</name>
    <dbReference type="NCBI Taxonomy" id="189381"/>
    <lineage>
        <taxon>Bacteria</taxon>
        <taxon>Bacillati</taxon>
        <taxon>Bacillota</taxon>
        <taxon>Bacilli</taxon>
        <taxon>Bacillales</taxon>
        <taxon>Bacillaceae</taxon>
        <taxon>Rossellomorea</taxon>
    </lineage>
</organism>
<dbReference type="InterPro" id="IPR000843">
    <property type="entry name" value="HTH_LacI"/>
</dbReference>
<dbReference type="Gene3D" id="3.40.50.2300">
    <property type="match status" value="2"/>
</dbReference>
<dbReference type="PROSITE" id="PS50932">
    <property type="entry name" value="HTH_LACI_2"/>
    <property type="match status" value="1"/>
</dbReference>
<keyword evidence="1" id="KW-0805">Transcription regulation</keyword>
<dbReference type="Gene3D" id="1.10.260.40">
    <property type="entry name" value="lambda repressor-like DNA-binding domains"/>
    <property type="match status" value="1"/>
</dbReference>
<dbReference type="SMART" id="SM00354">
    <property type="entry name" value="HTH_LACI"/>
    <property type="match status" value="1"/>
</dbReference>
<dbReference type="GO" id="GO:0000976">
    <property type="term" value="F:transcription cis-regulatory region binding"/>
    <property type="evidence" value="ECO:0007669"/>
    <property type="project" value="TreeGrafter"/>
</dbReference>
<dbReference type="GO" id="GO:0003700">
    <property type="term" value="F:DNA-binding transcription factor activity"/>
    <property type="evidence" value="ECO:0007669"/>
    <property type="project" value="TreeGrafter"/>
</dbReference>
<dbReference type="Pfam" id="PF00532">
    <property type="entry name" value="Peripla_BP_1"/>
    <property type="match status" value="1"/>
</dbReference>
<keyword evidence="3" id="KW-0804">Transcription</keyword>
<dbReference type="InterPro" id="IPR028082">
    <property type="entry name" value="Peripla_BP_I"/>
</dbReference>
<protein>
    <submittedName>
        <fullName evidence="4">Uncharacterized protein</fullName>
    </submittedName>
</protein>
<dbReference type="InterPro" id="IPR010982">
    <property type="entry name" value="Lambda_DNA-bd_dom_sf"/>
</dbReference>
<sequence length="317" mass="35770">MTNIRKVAETAGVSVSTVSRVLNGHPYVREDKRRIVLETIKALNYTQNANAVHLSRGKTNSIGVVLPYLNLPYYGEILQGIAEEALKADYHLRLYQTNYEAHAELDAFEALRMKEVDGLIIASRTNGLEELKGFMEGDRPIVFCENLESDSLRSVYIDHYQAMGRALSYLQEKGYRKIGLCIHRLSGKNSEDRMRAFREHPGIEVRNEWIFTGCYHMEDGCRVLGEWVNLKERPETLVITSDQVAAGLLSEAGRKGVNIPRELAILSFDNHPISELMGITSFDVPSRSLGREAFRMFLQEGAARTGLQTTLFERGTV</sequence>
<dbReference type="OrthoDB" id="9798934at2"/>
<proteinExistence type="predicted"/>
<reference evidence="5" key="1">
    <citation type="submission" date="2016-01" db="EMBL/GenBank/DDBJ databases">
        <title>Whole genome sequencing of Bhargavaea cecembensis T14.</title>
        <authorList>
            <person name="Hong K.W."/>
        </authorList>
    </citation>
    <scope>NUCLEOTIDE SEQUENCE [LARGE SCALE GENOMIC DNA]</scope>
    <source>
        <strain evidence="5">M19</strain>
    </source>
</reference>